<keyword evidence="18" id="KW-1185">Reference proteome</keyword>
<dbReference type="Pfam" id="PF13855">
    <property type="entry name" value="LRR_8"/>
    <property type="match status" value="1"/>
</dbReference>
<dbReference type="FunFam" id="3.80.10.10:FF:000645">
    <property type="entry name" value="Leucine-rich repeat-containing protein 59"/>
    <property type="match status" value="1"/>
</dbReference>
<organism evidence="17 18">
    <name type="scientific">Stomoxys calcitrans</name>
    <name type="common">Stable fly</name>
    <name type="synonym">Conops calcitrans</name>
    <dbReference type="NCBI Taxonomy" id="35570"/>
    <lineage>
        <taxon>Eukaryota</taxon>
        <taxon>Metazoa</taxon>
        <taxon>Ecdysozoa</taxon>
        <taxon>Arthropoda</taxon>
        <taxon>Hexapoda</taxon>
        <taxon>Insecta</taxon>
        <taxon>Pterygota</taxon>
        <taxon>Neoptera</taxon>
        <taxon>Endopterygota</taxon>
        <taxon>Diptera</taxon>
        <taxon>Brachycera</taxon>
        <taxon>Muscomorpha</taxon>
        <taxon>Muscoidea</taxon>
        <taxon>Muscidae</taxon>
        <taxon>Stomoxys</taxon>
    </lineage>
</organism>
<evidence type="ECO:0000256" key="9">
    <source>
        <dbReference type="ARBA" id="ARBA00023054"/>
    </source>
</evidence>
<evidence type="ECO:0000256" key="2">
    <source>
        <dbReference type="ARBA" id="ARBA00004464"/>
    </source>
</evidence>
<keyword evidence="11" id="KW-0539">Nucleus</keyword>
<evidence type="ECO:0000256" key="5">
    <source>
        <dbReference type="ARBA" id="ARBA00022692"/>
    </source>
</evidence>
<gene>
    <name evidence="17" type="primary">106086094</name>
</gene>
<comment type="subunit">
    <text evidence="13">Interacts with SGO1.</text>
</comment>
<keyword evidence="8 16" id="KW-1133">Transmembrane helix</keyword>
<dbReference type="PANTHER" id="PTHR48051">
    <property type="match status" value="1"/>
</dbReference>
<dbReference type="GO" id="GO:0005789">
    <property type="term" value="C:endoplasmic reticulum membrane"/>
    <property type="evidence" value="ECO:0007669"/>
    <property type="project" value="UniProtKB-SubCell"/>
</dbReference>
<dbReference type="PANTHER" id="PTHR48051:SF42">
    <property type="entry name" value="LEUCINE-RICH REPEAT-CONTAINING PROTEIN 18-LIKE"/>
    <property type="match status" value="1"/>
</dbReference>
<feature type="transmembrane region" description="Helical" evidence="16">
    <location>
        <begin position="256"/>
        <end position="278"/>
    </location>
</feature>
<keyword evidence="6" id="KW-0677">Repeat</keyword>
<dbReference type="AlphaFoldDB" id="A0A1I8P5L6"/>
<keyword evidence="9" id="KW-0175">Coiled coil</keyword>
<comment type="function">
    <text evidence="12">Required for nuclear import of FGF1.</text>
</comment>
<evidence type="ECO:0000256" key="13">
    <source>
        <dbReference type="ARBA" id="ARBA00063491"/>
    </source>
</evidence>
<evidence type="ECO:0000256" key="10">
    <source>
        <dbReference type="ARBA" id="ARBA00023136"/>
    </source>
</evidence>
<feature type="region of interest" description="Disordered" evidence="15">
    <location>
        <begin position="171"/>
        <end position="214"/>
    </location>
</feature>
<dbReference type="EnsemblMetazoa" id="SCAU004994-RA">
    <property type="protein sequence ID" value="SCAU004994-PA"/>
    <property type="gene ID" value="SCAU004994"/>
</dbReference>
<dbReference type="GO" id="GO:0005634">
    <property type="term" value="C:nucleus"/>
    <property type="evidence" value="ECO:0007669"/>
    <property type="project" value="UniProtKB-SubCell"/>
</dbReference>
<evidence type="ECO:0000256" key="11">
    <source>
        <dbReference type="ARBA" id="ARBA00023242"/>
    </source>
</evidence>
<dbReference type="InterPro" id="IPR032675">
    <property type="entry name" value="LRR_dom_sf"/>
</dbReference>
<evidence type="ECO:0000256" key="16">
    <source>
        <dbReference type="SAM" id="Phobius"/>
    </source>
</evidence>
<dbReference type="SUPFAM" id="SSF52058">
    <property type="entry name" value="L domain-like"/>
    <property type="match status" value="1"/>
</dbReference>
<reference evidence="17" key="1">
    <citation type="submission" date="2020-05" db="UniProtKB">
        <authorList>
            <consortium name="EnsemblMetazoa"/>
        </authorList>
    </citation>
    <scope>IDENTIFICATION</scope>
    <source>
        <strain evidence="17">USDA</strain>
    </source>
</reference>
<accession>A0A1I8P5L6</accession>
<keyword evidence="10 16" id="KW-0472">Membrane</keyword>
<feature type="compositionally biased region" description="Low complexity" evidence="15">
    <location>
        <begin position="202"/>
        <end position="214"/>
    </location>
</feature>
<evidence type="ECO:0000256" key="6">
    <source>
        <dbReference type="ARBA" id="ARBA00022737"/>
    </source>
</evidence>
<evidence type="ECO:0000313" key="17">
    <source>
        <dbReference type="EnsemblMetazoa" id="SCAU004994-PA"/>
    </source>
</evidence>
<proteinExistence type="predicted"/>
<sequence length="325" mass="36412">MPKAPKINVKEKVVDDNICDLSLCELKEIPVKEIVALKRVTVLDLSSNLLLSLGKNFTTLTRLVKLDLSKNQIRFLPDDFGLLRNLRHLDLYNNQLEHLPLSFGDLTNLRYLDLKGNPLTPALAKIVGINLTMKDCQESAKRTVRFMSSMQIEAIKAKEQYKQELLLKQNAHVTDEPDSSSTGAEQQKSKKAKKSKSKKKANNAGEAAAANKNSAASATLGTNDNITITKASKMKKSANGSLKGHNGHLQTSSSTALTSLIIFLLMVAFNVVLIYMIMFKNPEIAEKLVEAIPHQYRDWILTKTEIFRLRVTDWITEFRTPPEEH</sequence>
<evidence type="ECO:0000256" key="12">
    <source>
        <dbReference type="ARBA" id="ARBA00053330"/>
    </source>
</evidence>
<dbReference type="Gene3D" id="3.80.10.10">
    <property type="entry name" value="Ribonuclease Inhibitor"/>
    <property type="match status" value="1"/>
</dbReference>
<dbReference type="VEuPathDB" id="VectorBase:SCAU004994"/>
<dbReference type="InterPro" id="IPR050216">
    <property type="entry name" value="LRR_domain-containing"/>
</dbReference>
<feature type="compositionally biased region" description="Basic residues" evidence="15">
    <location>
        <begin position="189"/>
        <end position="201"/>
    </location>
</feature>
<evidence type="ECO:0000256" key="14">
    <source>
        <dbReference type="ARBA" id="ARBA00071424"/>
    </source>
</evidence>
<evidence type="ECO:0000256" key="4">
    <source>
        <dbReference type="ARBA" id="ARBA00022614"/>
    </source>
</evidence>
<keyword evidence="4" id="KW-0433">Leucine-rich repeat</keyword>
<evidence type="ECO:0000313" key="18">
    <source>
        <dbReference type="Proteomes" id="UP000095300"/>
    </source>
</evidence>
<dbReference type="Proteomes" id="UP000095300">
    <property type="component" value="Unassembled WGS sequence"/>
</dbReference>
<evidence type="ECO:0000256" key="3">
    <source>
        <dbReference type="ARBA" id="ARBA00004586"/>
    </source>
</evidence>
<protein>
    <recommendedName>
        <fullName evidence="14">Leucine-rich repeat-containing protein 59</fullName>
    </recommendedName>
</protein>
<keyword evidence="7" id="KW-0256">Endoplasmic reticulum</keyword>
<dbReference type="SMART" id="SM00365">
    <property type="entry name" value="LRR_SD22"/>
    <property type="match status" value="4"/>
</dbReference>
<dbReference type="InterPro" id="IPR003591">
    <property type="entry name" value="Leu-rich_rpt_typical-subtyp"/>
</dbReference>
<evidence type="ECO:0000256" key="7">
    <source>
        <dbReference type="ARBA" id="ARBA00022824"/>
    </source>
</evidence>
<comment type="subcellular location">
    <subcellularLocation>
        <location evidence="3">Endoplasmic reticulum membrane</location>
    </subcellularLocation>
    <subcellularLocation>
        <location evidence="2">Microsome membrane</location>
        <topology evidence="2">Single-pass type II membrane protein</topology>
    </subcellularLocation>
    <subcellularLocation>
        <location evidence="1">Nucleus</location>
    </subcellularLocation>
</comment>
<dbReference type="InterPro" id="IPR001611">
    <property type="entry name" value="Leu-rich_rpt"/>
</dbReference>
<dbReference type="PROSITE" id="PS51450">
    <property type="entry name" value="LRR"/>
    <property type="match status" value="2"/>
</dbReference>
<evidence type="ECO:0000256" key="1">
    <source>
        <dbReference type="ARBA" id="ARBA00004123"/>
    </source>
</evidence>
<dbReference type="KEGG" id="scac:106086094"/>
<name>A0A1I8P5L6_STOCA</name>
<keyword evidence="5 16" id="KW-0812">Transmembrane</keyword>
<evidence type="ECO:0000256" key="15">
    <source>
        <dbReference type="SAM" id="MobiDB-lite"/>
    </source>
</evidence>
<dbReference type="OrthoDB" id="1394818at2759"/>
<dbReference type="SMART" id="SM00369">
    <property type="entry name" value="LRR_TYP"/>
    <property type="match status" value="4"/>
</dbReference>
<evidence type="ECO:0000256" key="8">
    <source>
        <dbReference type="ARBA" id="ARBA00022989"/>
    </source>
</evidence>
<dbReference type="STRING" id="35570.A0A1I8P5L6"/>